<dbReference type="EMBL" id="JAPDDP010000094">
    <property type="protein sequence ID" value="MDA0184991.1"/>
    <property type="molecule type" value="Genomic_DNA"/>
</dbReference>
<name>A0A9X3NK32_9ACTN</name>
<protein>
    <submittedName>
        <fullName evidence="3">Uncharacterized protein</fullName>
    </submittedName>
</protein>
<comment type="caution">
    <text evidence="3">The sequence shown here is derived from an EMBL/GenBank/DDBJ whole genome shotgun (WGS) entry which is preliminary data.</text>
</comment>
<evidence type="ECO:0000313" key="3">
    <source>
        <dbReference type="EMBL" id="MDA0184991.1"/>
    </source>
</evidence>
<gene>
    <name evidence="3" type="ORF">OJ997_32100</name>
</gene>
<feature type="chain" id="PRO_5040825028" evidence="2">
    <location>
        <begin position="21"/>
        <end position="382"/>
    </location>
</feature>
<dbReference type="RefSeq" id="WP_270029462.1">
    <property type="nucleotide sequence ID" value="NZ_JAPDDP010000094.1"/>
</dbReference>
<accession>A0A9X3NK32</accession>
<evidence type="ECO:0000313" key="4">
    <source>
        <dbReference type="Proteomes" id="UP001147653"/>
    </source>
</evidence>
<keyword evidence="2" id="KW-0732">Signal</keyword>
<keyword evidence="4" id="KW-1185">Reference proteome</keyword>
<sequence length="382" mass="41720">MRTPVIALAMVLLTPSAARACTTLPTPSAKRVPISVVKVNDETKRTALRVCGHELARGTMRERLGKGATGRRVAAASTAGHRVAWIEERRRGRDRRVVLTLARVGREVRVLRRLEVQRTRTIYAAVTDVLLTREGDLAWSADDGEANGGGFVKVEQRGKRARRVSTFEGTNLTLEDGRTLRWLEVDSTYGFLDLRPVGCDERSRFHPWASNARVQLSRALYGPHAQIGTTVVRGCDLATGRDRVLIQSVSDFSSTAYLDLIGLDRDWAVFHGSEMWHEGPGPSRLTVVNVRTGRATSASTEKVPAPLPGDPFAVTERGVTAYVTGGVLYGLVAPDRIVRLDAGVITDLRADGDTLRWTRDGVPMSSVPGAGLSAHDRRSLAR</sequence>
<proteinExistence type="predicted"/>
<feature type="region of interest" description="Disordered" evidence="1">
    <location>
        <begin position="360"/>
        <end position="382"/>
    </location>
</feature>
<evidence type="ECO:0000256" key="1">
    <source>
        <dbReference type="SAM" id="MobiDB-lite"/>
    </source>
</evidence>
<feature type="signal peptide" evidence="2">
    <location>
        <begin position="1"/>
        <end position="20"/>
    </location>
</feature>
<dbReference type="AlphaFoldDB" id="A0A9X3NK32"/>
<reference evidence="3" key="1">
    <citation type="submission" date="2022-10" db="EMBL/GenBank/DDBJ databases">
        <title>The WGS of Solirubrobacter phytolaccae KCTC 29190.</title>
        <authorList>
            <person name="Jiang Z."/>
        </authorList>
    </citation>
    <scope>NUCLEOTIDE SEQUENCE</scope>
    <source>
        <strain evidence="3">KCTC 29190</strain>
    </source>
</reference>
<dbReference type="Proteomes" id="UP001147653">
    <property type="component" value="Unassembled WGS sequence"/>
</dbReference>
<organism evidence="3 4">
    <name type="scientific">Solirubrobacter phytolaccae</name>
    <dbReference type="NCBI Taxonomy" id="1404360"/>
    <lineage>
        <taxon>Bacteria</taxon>
        <taxon>Bacillati</taxon>
        <taxon>Actinomycetota</taxon>
        <taxon>Thermoleophilia</taxon>
        <taxon>Solirubrobacterales</taxon>
        <taxon>Solirubrobacteraceae</taxon>
        <taxon>Solirubrobacter</taxon>
    </lineage>
</organism>
<evidence type="ECO:0000256" key="2">
    <source>
        <dbReference type="SAM" id="SignalP"/>
    </source>
</evidence>